<organism evidence="2 3">
    <name type="scientific">Eruca vesicaria subsp. sativa</name>
    <name type="common">Garden rocket</name>
    <name type="synonym">Eruca sativa</name>
    <dbReference type="NCBI Taxonomy" id="29727"/>
    <lineage>
        <taxon>Eukaryota</taxon>
        <taxon>Viridiplantae</taxon>
        <taxon>Streptophyta</taxon>
        <taxon>Embryophyta</taxon>
        <taxon>Tracheophyta</taxon>
        <taxon>Spermatophyta</taxon>
        <taxon>Magnoliopsida</taxon>
        <taxon>eudicotyledons</taxon>
        <taxon>Gunneridae</taxon>
        <taxon>Pentapetalae</taxon>
        <taxon>rosids</taxon>
        <taxon>malvids</taxon>
        <taxon>Brassicales</taxon>
        <taxon>Brassicaceae</taxon>
        <taxon>Brassiceae</taxon>
        <taxon>Eruca</taxon>
    </lineage>
</organism>
<proteinExistence type="predicted"/>
<keyword evidence="3" id="KW-1185">Reference proteome</keyword>
<accession>A0ABC8KEW5</accession>
<name>A0ABC8KEW5_ERUVS</name>
<dbReference type="SMART" id="SM00579">
    <property type="entry name" value="FBD"/>
    <property type="match status" value="1"/>
</dbReference>
<protein>
    <recommendedName>
        <fullName evidence="1">FBD domain-containing protein</fullName>
    </recommendedName>
</protein>
<comment type="caution">
    <text evidence="2">The sequence shown here is derived from an EMBL/GenBank/DDBJ whole genome shotgun (WGS) entry which is preliminary data.</text>
</comment>
<feature type="domain" description="FBD" evidence="1">
    <location>
        <begin position="54"/>
        <end position="126"/>
    </location>
</feature>
<dbReference type="Proteomes" id="UP001642260">
    <property type="component" value="Unassembled WGS sequence"/>
</dbReference>
<dbReference type="Pfam" id="PF08387">
    <property type="entry name" value="FBD"/>
    <property type="match status" value="1"/>
</dbReference>
<dbReference type="EMBL" id="CAKOAT010233821">
    <property type="protein sequence ID" value="CAH8357553.1"/>
    <property type="molecule type" value="Genomic_DNA"/>
</dbReference>
<evidence type="ECO:0000259" key="1">
    <source>
        <dbReference type="SMART" id="SM00579"/>
    </source>
</evidence>
<dbReference type="AlphaFoldDB" id="A0ABC8KEW5"/>
<dbReference type="InterPro" id="IPR006566">
    <property type="entry name" value="FBD"/>
</dbReference>
<evidence type="ECO:0000313" key="2">
    <source>
        <dbReference type="EMBL" id="CAH8357553.1"/>
    </source>
</evidence>
<gene>
    <name evidence="2" type="ORF">ERUC_LOCUS23308</name>
</gene>
<reference evidence="2 3" key="1">
    <citation type="submission" date="2022-03" db="EMBL/GenBank/DDBJ databases">
        <authorList>
            <person name="Macdonald S."/>
            <person name="Ahmed S."/>
            <person name="Newling K."/>
        </authorList>
    </citation>
    <scope>NUCLEOTIDE SEQUENCE [LARGE SCALE GENOMIC DNA]</scope>
</reference>
<sequence length="142" mass="16458">MFLRARNMTTSSSKRSFFSMLSSVRDMTISQTTLEELEEFKMNELLILTSSVPECLRSSLEYVEIITPIGGVVAEMELVKYFLENSTVLKKFKMCLRRGRMKEESIILMELLRLKRCSPSCEVVVDLEELKETCQIEIWLGL</sequence>
<evidence type="ECO:0000313" key="3">
    <source>
        <dbReference type="Proteomes" id="UP001642260"/>
    </source>
</evidence>